<accession>A0AAP0BAW6</accession>
<dbReference type="Gene3D" id="3.10.350.10">
    <property type="entry name" value="LysM domain"/>
    <property type="match status" value="1"/>
</dbReference>
<dbReference type="CDD" id="cd00118">
    <property type="entry name" value="LysM"/>
    <property type="match status" value="1"/>
</dbReference>
<sequence>MKLVQNSSPAAALFILAIVSGNGIFTAVDARILRGDWPCSELYVVKEGETLQTISVRCNTLSILDDNPQILDSDDLGPGMVLYIRPPAMNTSPALW</sequence>
<dbReference type="Proteomes" id="UP001418222">
    <property type="component" value="Unassembled WGS sequence"/>
</dbReference>
<protein>
    <recommendedName>
        <fullName evidence="1">LysM domain-containing protein</fullName>
    </recommendedName>
</protein>
<evidence type="ECO:0000259" key="1">
    <source>
        <dbReference type="Pfam" id="PF01476"/>
    </source>
</evidence>
<dbReference type="Pfam" id="PF01476">
    <property type="entry name" value="LysM"/>
    <property type="match status" value="1"/>
</dbReference>
<reference evidence="2 3" key="1">
    <citation type="journal article" date="2022" name="Nat. Plants">
        <title>Genomes of leafy and leafless Platanthera orchids illuminate the evolution of mycoheterotrophy.</title>
        <authorList>
            <person name="Li M.H."/>
            <person name="Liu K.W."/>
            <person name="Li Z."/>
            <person name="Lu H.C."/>
            <person name="Ye Q.L."/>
            <person name="Zhang D."/>
            <person name="Wang J.Y."/>
            <person name="Li Y.F."/>
            <person name="Zhong Z.M."/>
            <person name="Liu X."/>
            <person name="Yu X."/>
            <person name="Liu D.K."/>
            <person name="Tu X.D."/>
            <person name="Liu B."/>
            <person name="Hao Y."/>
            <person name="Liao X.Y."/>
            <person name="Jiang Y.T."/>
            <person name="Sun W.H."/>
            <person name="Chen J."/>
            <person name="Chen Y.Q."/>
            <person name="Ai Y."/>
            <person name="Zhai J.W."/>
            <person name="Wu S.S."/>
            <person name="Zhou Z."/>
            <person name="Hsiao Y.Y."/>
            <person name="Wu W.L."/>
            <person name="Chen Y.Y."/>
            <person name="Lin Y.F."/>
            <person name="Hsu J.L."/>
            <person name="Li C.Y."/>
            <person name="Wang Z.W."/>
            <person name="Zhao X."/>
            <person name="Zhong W.Y."/>
            <person name="Ma X.K."/>
            <person name="Ma L."/>
            <person name="Huang J."/>
            <person name="Chen G.Z."/>
            <person name="Huang M.Z."/>
            <person name="Huang L."/>
            <person name="Peng D.H."/>
            <person name="Luo Y.B."/>
            <person name="Zou S.Q."/>
            <person name="Chen S.P."/>
            <person name="Lan S."/>
            <person name="Tsai W.C."/>
            <person name="Van de Peer Y."/>
            <person name="Liu Z.J."/>
        </authorList>
    </citation>
    <scope>NUCLEOTIDE SEQUENCE [LARGE SCALE GENOMIC DNA]</scope>
    <source>
        <strain evidence="2">Lor287</strain>
    </source>
</reference>
<name>A0AAP0BAW6_9ASPA</name>
<comment type="caution">
    <text evidence="2">The sequence shown here is derived from an EMBL/GenBank/DDBJ whole genome shotgun (WGS) entry which is preliminary data.</text>
</comment>
<feature type="domain" description="LysM" evidence="1">
    <location>
        <begin position="43"/>
        <end position="84"/>
    </location>
</feature>
<keyword evidence="3" id="KW-1185">Reference proteome</keyword>
<dbReference type="InterPro" id="IPR018392">
    <property type="entry name" value="LysM"/>
</dbReference>
<dbReference type="SUPFAM" id="SSF54106">
    <property type="entry name" value="LysM domain"/>
    <property type="match status" value="1"/>
</dbReference>
<organism evidence="2 3">
    <name type="scientific">Platanthera zijinensis</name>
    <dbReference type="NCBI Taxonomy" id="2320716"/>
    <lineage>
        <taxon>Eukaryota</taxon>
        <taxon>Viridiplantae</taxon>
        <taxon>Streptophyta</taxon>
        <taxon>Embryophyta</taxon>
        <taxon>Tracheophyta</taxon>
        <taxon>Spermatophyta</taxon>
        <taxon>Magnoliopsida</taxon>
        <taxon>Liliopsida</taxon>
        <taxon>Asparagales</taxon>
        <taxon>Orchidaceae</taxon>
        <taxon>Orchidoideae</taxon>
        <taxon>Orchideae</taxon>
        <taxon>Orchidinae</taxon>
        <taxon>Platanthera</taxon>
    </lineage>
</organism>
<dbReference type="EMBL" id="JBBWWQ010000012">
    <property type="protein sequence ID" value="KAK8934885.1"/>
    <property type="molecule type" value="Genomic_DNA"/>
</dbReference>
<gene>
    <name evidence="2" type="ORF">KSP39_PZI014524</name>
</gene>
<evidence type="ECO:0000313" key="2">
    <source>
        <dbReference type="EMBL" id="KAK8934885.1"/>
    </source>
</evidence>
<dbReference type="PANTHER" id="PTHR33648:SF15">
    <property type="entry name" value="OS04G0572800 PROTEIN"/>
    <property type="match status" value="1"/>
</dbReference>
<evidence type="ECO:0000313" key="3">
    <source>
        <dbReference type="Proteomes" id="UP001418222"/>
    </source>
</evidence>
<proteinExistence type="predicted"/>
<dbReference type="AlphaFoldDB" id="A0AAP0BAW6"/>
<dbReference type="InterPro" id="IPR036779">
    <property type="entry name" value="LysM_dom_sf"/>
</dbReference>
<dbReference type="PANTHER" id="PTHR33648">
    <property type="entry name" value="EMBRYO SAC 1"/>
    <property type="match status" value="1"/>
</dbReference>